<feature type="transmembrane region" description="Helical" evidence="1">
    <location>
        <begin position="205"/>
        <end position="225"/>
    </location>
</feature>
<gene>
    <name evidence="3" type="ORF">DFQ50_107321</name>
</gene>
<dbReference type="PANTHER" id="PTHR46826:SF1">
    <property type="entry name" value="TVP38_TMEM64 FAMILY MEMBRANE PROTEIN YDJX"/>
    <property type="match status" value="1"/>
</dbReference>
<evidence type="ECO:0000313" key="3">
    <source>
        <dbReference type="EMBL" id="RBP09597.1"/>
    </source>
</evidence>
<feature type="transmembrane region" description="Helical" evidence="1">
    <location>
        <begin position="97"/>
        <end position="123"/>
    </location>
</feature>
<keyword evidence="4" id="KW-1185">Reference proteome</keyword>
<keyword evidence="1" id="KW-0472">Membrane</keyword>
<feature type="domain" description="VTT" evidence="2">
    <location>
        <begin position="110"/>
        <end position="226"/>
    </location>
</feature>
<feature type="transmembrane region" description="Helical" evidence="1">
    <location>
        <begin position="129"/>
        <end position="147"/>
    </location>
</feature>
<dbReference type="InterPro" id="IPR053240">
    <property type="entry name" value="VTT_domain"/>
</dbReference>
<feature type="transmembrane region" description="Helical" evidence="1">
    <location>
        <begin position="55"/>
        <end position="77"/>
    </location>
</feature>
<evidence type="ECO:0000259" key="2">
    <source>
        <dbReference type="Pfam" id="PF09335"/>
    </source>
</evidence>
<dbReference type="PANTHER" id="PTHR46826">
    <property type="match status" value="1"/>
</dbReference>
<sequence>MLPTGSVSFATNQQTHTYTLLFILIYYTVAPLFLLVNSGKPHAKEVLIQAESKFILAFIFFGVVCYLLHSCGLFSLLSDLSRLQAAVQQHGVRGYTLYVVLFTLATLFLLPGSLLVIVGGLVFGTVTGTLLSLVAATLASALSFLVARWMGRDLLLKYLGHTAVFQTIEKGIRRSGSDYLILTRLIPLFPYNIQNYAYGLTAIPFWRYTVISAVTTLPGIFIYTLMANELVTQGLTALFMAKLCLAGGVLFIVIQAAKRYARYRKIDMRRENHHE</sequence>
<reference evidence="3 4" key="1">
    <citation type="submission" date="2018-06" db="EMBL/GenBank/DDBJ databases">
        <title>Genomic Encyclopedia of Type Strains, Phase IV (KMG-IV): sequencing the most valuable type-strain genomes for metagenomic binning, comparative biology and taxonomic classification.</title>
        <authorList>
            <person name="Goeker M."/>
        </authorList>
    </citation>
    <scope>NUCLEOTIDE SEQUENCE [LARGE SCALE GENOMIC DNA]</scope>
    <source>
        <strain evidence="3 4">DSM 27453</strain>
    </source>
</reference>
<keyword evidence="1" id="KW-0812">Transmembrane</keyword>
<keyword evidence="1" id="KW-1133">Transmembrane helix</keyword>
<dbReference type="Pfam" id="PF09335">
    <property type="entry name" value="VTT_dom"/>
    <property type="match status" value="1"/>
</dbReference>
<dbReference type="EMBL" id="QNRL01000007">
    <property type="protein sequence ID" value="RBP09597.1"/>
    <property type="molecule type" value="Genomic_DNA"/>
</dbReference>
<feature type="transmembrane region" description="Helical" evidence="1">
    <location>
        <begin position="237"/>
        <end position="257"/>
    </location>
</feature>
<name>A0ABX9FX19_9ENTR</name>
<dbReference type="Proteomes" id="UP000253201">
    <property type="component" value="Unassembled WGS sequence"/>
</dbReference>
<evidence type="ECO:0000313" key="4">
    <source>
        <dbReference type="Proteomes" id="UP000253201"/>
    </source>
</evidence>
<organism evidence="3 4">
    <name type="scientific">Pseudocitrobacter faecalis</name>
    <dbReference type="NCBI Taxonomy" id="1398493"/>
    <lineage>
        <taxon>Bacteria</taxon>
        <taxon>Pseudomonadati</taxon>
        <taxon>Pseudomonadota</taxon>
        <taxon>Gammaproteobacteria</taxon>
        <taxon>Enterobacterales</taxon>
        <taxon>Enterobacteriaceae</taxon>
        <taxon>Pseudocitrobacter</taxon>
    </lineage>
</organism>
<evidence type="ECO:0000256" key="1">
    <source>
        <dbReference type="SAM" id="Phobius"/>
    </source>
</evidence>
<feature type="transmembrane region" description="Helical" evidence="1">
    <location>
        <begin position="18"/>
        <end position="35"/>
    </location>
</feature>
<comment type="caution">
    <text evidence="3">The sequence shown here is derived from an EMBL/GenBank/DDBJ whole genome shotgun (WGS) entry which is preliminary data.</text>
</comment>
<proteinExistence type="predicted"/>
<dbReference type="InterPro" id="IPR032816">
    <property type="entry name" value="VTT_dom"/>
</dbReference>
<accession>A0ABX9FX19</accession>
<protein>
    <submittedName>
        <fullName evidence="3">Membrane protein YdjX (TVP38/TMEM64 family)</fullName>
    </submittedName>
</protein>